<dbReference type="Gene3D" id="1.10.357.10">
    <property type="entry name" value="Tetracycline Repressor, domain 2"/>
    <property type="match status" value="1"/>
</dbReference>
<keyword evidence="3" id="KW-0804">Transcription</keyword>
<proteinExistence type="predicted"/>
<dbReference type="SUPFAM" id="SSF46689">
    <property type="entry name" value="Homeodomain-like"/>
    <property type="match status" value="1"/>
</dbReference>
<reference evidence="6 7" key="1">
    <citation type="submission" date="2022-11" db="EMBL/GenBank/DDBJ databases">
        <title>Genome Sequencing of Nocardia sp. ON39_IFM12276 and assembly.</title>
        <authorList>
            <person name="Shimojima M."/>
            <person name="Toyokawa M."/>
            <person name="Uesaka K."/>
        </authorList>
    </citation>
    <scope>NUCLEOTIDE SEQUENCE [LARGE SCALE GENOMIC DNA]</scope>
    <source>
        <strain evidence="6 7">IFM 12276</strain>
    </source>
</reference>
<evidence type="ECO:0000256" key="4">
    <source>
        <dbReference type="PROSITE-ProRule" id="PRU00335"/>
    </source>
</evidence>
<dbReference type="InterPro" id="IPR041474">
    <property type="entry name" value="NicS_C"/>
</dbReference>
<dbReference type="InterPro" id="IPR050109">
    <property type="entry name" value="HTH-type_TetR-like_transc_reg"/>
</dbReference>
<evidence type="ECO:0000259" key="5">
    <source>
        <dbReference type="PROSITE" id="PS50977"/>
    </source>
</evidence>
<keyword evidence="7" id="KW-1185">Reference proteome</keyword>
<accession>A0ABN6U480</accession>
<evidence type="ECO:0000256" key="2">
    <source>
        <dbReference type="ARBA" id="ARBA00023125"/>
    </source>
</evidence>
<protein>
    <submittedName>
        <fullName evidence="6">Transcriptional regulator, TetR</fullName>
    </submittedName>
</protein>
<dbReference type="PANTHER" id="PTHR30055">
    <property type="entry name" value="HTH-TYPE TRANSCRIPTIONAL REGULATOR RUTR"/>
    <property type="match status" value="1"/>
</dbReference>
<dbReference type="Proteomes" id="UP001317870">
    <property type="component" value="Chromosome"/>
</dbReference>
<keyword evidence="2 4" id="KW-0238">DNA-binding</keyword>
<dbReference type="InterPro" id="IPR009057">
    <property type="entry name" value="Homeodomain-like_sf"/>
</dbReference>
<dbReference type="InterPro" id="IPR036271">
    <property type="entry name" value="Tet_transcr_reg_TetR-rel_C_sf"/>
</dbReference>
<evidence type="ECO:0000313" key="7">
    <source>
        <dbReference type="Proteomes" id="UP001317870"/>
    </source>
</evidence>
<name>A0ABN6U480_9NOCA</name>
<evidence type="ECO:0000256" key="3">
    <source>
        <dbReference type="ARBA" id="ARBA00023163"/>
    </source>
</evidence>
<dbReference type="Pfam" id="PF17938">
    <property type="entry name" value="TetR_C_29"/>
    <property type="match status" value="1"/>
</dbReference>
<feature type="DNA-binding region" description="H-T-H motif" evidence="4">
    <location>
        <begin position="40"/>
        <end position="59"/>
    </location>
</feature>
<dbReference type="PANTHER" id="PTHR30055:SF234">
    <property type="entry name" value="HTH-TYPE TRANSCRIPTIONAL REGULATOR BETI"/>
    <property type="match status" value="1"/>
</dbReference>
<organism evidence="6 7">
    <name type="scientific">Nocardia sputorum</name>
    <dbReference type="NCBI Taxonomy" id="2984338"/>
    <lineage>
        <taxon>Bacteria</taxon>
        <taxon>Bacillati</taxon>
        <taxon>Actinomycetota</taxon>
        <taxon>Actinomycetes</taxon>
        <taxon>Mycobacteriales</taxon>
        <taxon>Nocardiaceae</taxon>
        <taxon>Nocardia</taxon>
    </lineage>
</organism>
<evidence type="ECO:0000256" key="1">
    <source>
        <dbReference type="ARBA" id="ARBA00023015"/>
    </source>
</evidence>
<dbReference type="RefSeq" id="WP_281880246.1">
    <property type="nucleotide sequence ID" value="NZ_AP026976.1"/>
</dbReference>
<dbReference type="EMBL" id="AP026978">
    <property type="protein sequence ID" value="BDU00018.1"/>
    <property type="molecule type" value="Genomic_DNA"/>
</dbReference>
<dbReference type="Pfam" id="PF00440">
    <property type="entry name" value="TetR_N"/>
    <property type="match status" value="1"/>
</dbReference>
<evidence type="ECO:0000313" key="6">
    <source>
        <dbReference type="EMBL" id="BDU00018.1"/>
    </source>
</evidence>
<dbReference type="SUPFAM" id="SSF48498">
    <property type="entry name" value="Tetracyclin repressor-like, C-terminal domain"/>
    <property type="match status" value="1"/>
</dbReference>
<feature type="domain" description="HTH tetR-type" evidence="5">
    <location>
        <begin position="17"/>
        <end position="77"/>
    </location>
</feature>
<sequence>MTTAKRRGRPSSAEDSPAATNDILARALAMFAEQGFEGTSVAALNRELGVSHNLIHQRFGSKEGLWRAAVDRAFSAVAEELDLELELAAVGVLDAARLAIVRFLEVHARHPEILRLVSVEGAAASARLDYLFEVHVQPLYTRLTAPLKVLVDAGVMTSADVRSLHFLVAHGGTSPFSQVPFARMLDPLDPLGPDAVRQHAEFVADMIVAGLRARGAWNNDGTIA</sequence>
<dbReference type="InterPro" id="IPR001647">
    <property type="entry name" value="HTH_TetR"/>
</dbReference>
<keyword evidence="1" id="KW-0805">Transcription regulation</keyword>
<gene>
    <name evidence="6" type="ORF">IFM12276_30460</name>
</gene>
<dbReference type="PROSITE" id="PS50977">
    <property type="entry name" value="HTH_TETR_2"/>
    <property type="match status" value="1"/>
</dbReference>